<comment type="subunit">
    <text evidence="3 9">Homodimer.</text>
</comment>
<dbReference type="Proteomes" id="UP000280307">
    <property type="component" value="Unassembled WGS sequence"/>
</dbReference>
<evidence type="ECO:0000256" key="5">
    <source>
        <dbReference type="ARBA" id="ARBA00022605"/>
    </source>
</evidence>
<comment type="caution">
    <text evidence="11">The sequence shown here is derived from an EMBL/GenBank/DDBJ whole genome shotgun (WGS) entry which is preliminary data.</text>
</comment>
<organism evidence="11 12">
    <name type="scientific">Candidatus Viridilinea halotolerans</name>
    <dbReference type="NCBI Taxonomy" id="2491704"/>
    <lineage>
        <taxon>Bacteria</taxon>
        <taxon>Bacillati</taxon>
        <taxon>Chloroflexota</taxon>
        <taxon>Chloroflexia</taxon>
        <taxon>Chloroflexales</taxon>
        <taxon>Chloroflexineae</taxon>
        <taxon>Oscillochloridaceae</taxon>
        <taxon>Candidatus Viridilinea</taxon>
    </lineage>
</organism>
<evidence type="ECO:0000256" key="9">
    <source>
        <dbReference type="HAMAP-Rule" id="MF_01023"/>
    </source>
</evidence>
<dbReference type="InterPro" id="IPR015424">
    <property type="entry name" value="PyrdxlP-dep_Trfase"/>
</dbReference>
<dbReference type="InterPro" id="IPR015422">
    <property type="entry name" value="PyrdxlP-dep_Trfase_small"/>
</dbReference>
<keyword evidence="7 9" id="KW-0663">Pyridoxal phosphate</keyword>
<dbReference type="Gene3D" id="3.40.640.10">
    <property type="entry name" value="Type I PLP-dependent aspartate aminotransferase-like (Major domain)"/>
    <property type="match status" value="1"/>
</dbReference>
<dbReference type="PANTHER" id="PTHR42885:SF2">
    <property type="entry name" value="HISTIDINOL-PHOSPHATE AMINOTRANSFERASE"/>
    <property type="match status" value="1"/>
</dbReference>
<evidence type="ECO:0000256" key="3">
    <source>
        <dbReference type="ARBA" id="ARBA00011738"/>
    </source>
</evidence>
<accession>A0A426U5P8</accession>
<keyword evidence="4 9" id="KW-0032">Aminotransferase</keyword>
<protein>
    <recommendedName>
        <fullName evidence="9">Histidinol-phosphate aminotransferase</fullName>
        <ecNumber evidence="9">2.6.1.9</ecNumber>
    </recommendedName>
    <alternativeName>
        <fullName evidence="9">Imidazole acetol-phosphate transaminase</fullName>
    </alternativeName>
</protein>
<evidence type="ECO:0000256" key="1">
    <source>
        <dbReference type="ARBA" id="ARBA00001933"/>
    </source>
</evidence>
<reference evidence="11 12" key="1">
    <citation type="submission" date="2018-12" db="EMBL/GenBank/DDBJ databases">
        <title>Genome Sequence of Candidatus Viridilinea halotolerans isolated from saline sulfide-rich spring.</title>
        <authorList>
            <person name="Grouzdev D.S."/>
            <person name="Burganskaya E.I."/>
            <person name="Krutkina M.S."/>
            <person name="Sukhacheva M.V."/>
            <person name="Gorlenko V.M."/>
        </authorList>
    </citation>
    <scope>NUCLEOTIDE SEQUENCE [LARGE SCALE GENOMIC DNA]</scope>
    <source>
        <strain evidence="11">Chok-6</strain>
    </source>
</reference>
<dbReference type="GO" id="GO:0004400">
    <property type="term" value="F:histidinol-phosphate transaminase activity"/>
    <property type="evidence" value="ECO:0007669"/>
    <property type="project" value="UniProtKB-UniRule"/>
</dbReference>
<evidence type="ECO:0000256" key="2">
    <source>
        <dbReference type="ARBA" id="ARBA00007970"/>
    </source>
</evidence>
<keyword evidence="8 9" id="KW-0368">Histidine biosynthesis</keyword>
<name>A0A426U5P8_9CHLR</name>
<comment type="similarity">
    <text evidence="2 9">Belongs to the class-II pyridoxal-phosphate-dependent aminotransferase family. Histidinol-phosphate aminotransferase subfamily.</text>
</comment>
<dbReference type="PANTHER" id="PTHR42885">
    <property type="entry name" value="HISTIDINOL-PHOSPHATE AMINOTRANSFERASE-RELATED"/>
    <property type="match status" value="1"/>
</dbReference>
<dbReference type="UniPathway" id="UPA00031">
    <property type="reaction ID" value="UER00012"/>
</dbReference>
<gene>
    <name evidence="9 11" type="primary">hisC</name>
    <name evidence="11" type="ORF">EI684_05215</name>
</gene>
<dbReference type="GO" id="GO:0030170">
    <property type="term" value="F:pyridoxal phosphate binding"/>
    <property type="evidence" value="ECO:0007669"/>
    <property type="project" value="InterPro"/>
</dbReference>
<dbReference type="CDD" id="cd00609">
    <property type="entry name" value="AAT_like"/>
    <property type="match status" value="1"/>
</dbReference>
<evidence type="ECO:0000313" key="12">
    <source>
        <dbReference type="Proteomes" id="UP000280307"/>
    </source>
</evidence>
<dbReference type="EC" id="2.6.1.9" evidence="9"/>
<evidence type="ECO:0000256" key="8">
    <source>
        <dbReference type="ARBA" id="ARBA00023102"/>
    </source>
</evidence>
<dbReference type="Pfam" id="PF00155">
    <property type="entry name" value="Aminotran_1_2"/>
    <property type="match status" value="1"/>
</dbReference>
<dbReference type="InterPro" id="IPR015421">
    <property type="entry name" value="PyrdxlP-dep_Trfase_major"/>
</dbReference>
<sequence length="364" mass="39798">MFTPTSLIRPEIAALEAYTPILPLEVLAERLGLPVEQLVKLDANENPYGPAPRVRAALAAESHYHIYPDPEHTRLRAALAEYTGLPAAMILCGAGADELIDLILRLILTSGDVVLDCPPTFGMYRFDTEVCGGRVVEVARCADFSLDVAALETAARTHQARVVFLAAPNNPSGNPLPPEQLERLLALPLLVVVDEAYLEFAGVGQGYAPWVARYANLAVLRTFSKWAGLAGMRVGYGIFPAWLSEQLWKMKQPYNVSVAGQVAALTSLEERAWLLGNVARIVAERERLLPLLAALPYLEPQPSVANFILCRVVGRNARDLKLALEQQGILVRYYHNDLLRDYIRISIGTPAQSEALLAALSALS</sequence>
<dbReference type="EMBL" id="RSAS01000203">
    <property type="protein sequence ID" value="RRR75236.1"/>
    <property type="molecule type" value="Genomic_DNA"/>
</dbReference>
<evidence type="ECO:0000256" key="4">
    <source>
        <dbReference type="ARBA" id="ARBA00022576"/>
    </source>
</evidence>
<evidence type="ECO:0000313" key="11">
    <source>
        <dbReference type="EMBL" id="RRR75236.1"/>
    </source>
</evidence>
<dbReference type="InterPro" id="IPR004839">
    <property type="entry name" value="Aminotransferase_I/II_large"/>
</dbReference>
<dbReference type="HAMAP" id="MF_01023">
    <property type="entry name" value="HisC_aminotrans_2"/>
    <property type="match status" value="1"/>
</dbReference>
<keyword evidence="6 9" id="KW-0808">Transferase</keyword>
<comment type="pathway">
    <text evidence="9">Amino-acid biosynthesis; L-histidine biosynthesis; L-histidine from 5-phospho-alpha-D-ribose 1-diphosphate: step 7/9.</text>
</comment>
<dbReference type="SUPFAM" id="SSF53383">
    <property type="entry name" value="PLP-dependent transferases"/>
    <property type="match status" value="1"/>
</dbReference>
<comment type="cofactor">
    <cofactor evidence="1 9">
        <name>pyridoxal 5'-phosphate</name>
        <dbReference type="ChEBI" id="CHEBI:597326"/>
    </cofactor>
</comment>
<dbReference type="Gene3D" id="3.90.1150.10">
    <property type="entry name" value="Aspartate Aminotransferase, domain 1"/>
    <property type="match status" value="1"/>
</dbReference>
<comment type="catalytic activity">
    <reaction evidence="9">
        <text>L-histidinol phosphate + 2-oxoglutarate = 3-(imidazol-4-yl)-2-oxopropyl phosphate + L-glutamate</text>
        <dbReference type="Rhea" id="RHEA:23744"/>
        <dbReference type="ChEBI" id="CHEBI:16810"/>
        <dbReference type="ChEBI" id="CHEBI:29985"/>
        <dbReference type="ChEBI" id="CHEBI:57766"/>
        <dbReference type="ChEBI" id="CHEBI:57980"/>
        <dbReference type="EC" id="2.6.1.9"/>
    </reaction>
</comment>
<dbReference type="InterPro" id="IPR005861">
    <property type="entry name" value="HisP_aminotrans"/>
</dbReference>
<evidence type="ECO:0000256" key="7">
    <source>
        <dbReference type="ARBA" id="ARBA00022898"/>
    </source>
</evidence>
<feature type="domain" description="Aminotransferase class I/classII large" evidence="10">
    <location>
        <begin position="37"/>
        <end position="360"/>
    </location>
</feature>
<keyword evidence="5 9" id="KW-0028">Amino-acid biosynthesis</keyword>
<dbReference type="GO" id="GO:0000105">
    <property type="term" value="P:L-histidine biosynthetic process"/>
    <property type="evidence" value="ECO:0007669"/>
    <property type="project" value="UniProtKB-UniRule"/>
</dbReference>
<evidence type="ECO:0000259" key="10">
    <source>
        <dbReference type="Pfam" id="PF00155"/>
    </source>
</evidence>
<feature type="modified residue" description="N6-(pyridoxal phosphate)lysine" evidence="9">
    <location>
        <position position="225"/>
    </location>
</feature>
<proteinExistence type="inferred from homology"/>
<dbReference type="NCBIfam" id="TIGR01141">
    <property type="entry name" value="hisC"/>
    <property type="match status" value="1"/>
</dbReference>
<dbReference type="AlphaFoldDB" id="A0A426U5P8"/>
<evidence type="ECO:0000256" key="6">
    <source>
        <dbReference type="ARBA" id="ARBA00022679"/>
    </source>
</evidence>